<dbReference type="AlphaFoldDB" id="A0A6J2L4N6"/>
<dbReference type="GO" id="GO:0007059">
    <property type="term" value="P:chromosome segregation"/>
    <property type="evidence" value="ECO:0007669"/>
    <property type="project" value="UniProtKB-KW"/>
</dbReference>
<evidence type="ECO:0000256" key="11">
    <source>
        <dbReference type="ARBA" id="ARBA00022704"/>
    </source>
</evidence>
<name>A0A6J2L4N6_9CHIR</name>
<proteinExistence type="inferred from homology"/>
<dbReference type="RefSeq" id="XP_028360635.1">
    <property type="nucleotide sequence ID" value="XM_028504834.1"/>
</dbReference>
<dbReference type="Proteomes" id="UP000504628">
    <property type="component" value="Chromosome 2"/>
</dbReference>
<keyword evidence="13" id="KW-0498">Mitosis</keyword>
<evidence type="ECO:0000313" key="24">
    <source>
        <dbReference type="Proteomes" id="UP000504628"/>
    </source>
</evidence>
<evidence type="ECO:0000256" key="14">
    <source>
        <dbReference type="ARBA" id="ARBA00022829"/>
    </source>
</evidence>
<dbReference type="GO" id="GO:0006915">
    <property type="term" value="P:apoptotic process"/>
    <property type="evidence" value="ECO:0007669"/>
    <property type="project" value="UniProtKB-KW"/>
</dbReference>
<dbReference type="PANTHER" id="PTHR46771:SF3">
    <property type="entry name" value="BACULOVIRAL IAP REPEAT-CONTAINING PROTEIN 5"/>
    <property type="match status" value="1"/>
</dbReference>
<evidence type="ECO:0000256" key="8">
    <source>
        <dbReference type="ARBA" id="ARBA00022553"/>
    </source>
</evidence>
<keyword evidence="11" id="KW-0646">Protease inhibitor</keyword>
<dbReference type="GO" id="GO:0000776">
    <property type="term" value="C:kinetochore"/>
    <property type="evidence" value="ECO:0007669"/>
    <property type="project" value="UniProtKB-KW"/>
</dbReference>
<evidence type="ECO:0000256" key="1">
    <source>
        <dbReference type="ARBA" id="ARBA00004123"/>
    </source>
</evidence>
<sequence>MAAASCTHCPTEDELGLAQCFLCFKELEGQELDDDPLEEHLIVLFCLPESPVGINPPGIFETGQRKGQEQNWKGSSKRKEFEETAKQACCAIELLGAWK</sequence>
<evidence type="ECO:0000256" key="10">
    <source>
        <dbReference type="ARBA" id="ARBA00022703"/>
    </source>
</evidence>
<keyword evidence="8" id="KW-0597">Phosphoprotein</keyword>
<keyword evidence="10" id="KW-0053">Apoptosis</keyword>
<evidence type="ECO:0000256" key="5">
    <source>
        <dbReference type="ARBA" id="ARBA00006672"/>
    </source>
</evidence>
<keyword evidence="12" id="KW-0479">Metal-binding</keyword>
<keyword evidence="16" id="KW-0995">Kinetochore</keyword>
<keyword evidence="6" id="KW-0158">Chromosome</keyword>
<dbReference type="InterPro" id="IPR051190">
    <property type="entry name" value="Baculoviral_IAP"/>
</dbReference>
<evidence type="ECO:0000256" key="9">
    <source>
        <dbReference type="ARBA" id="ARBA00022618"/>
    </source>
</evidence>
<keyword evidence="15" id="KW-0862">Zinc</keyword>
<dbReference type="SUPFAM" id="SSF57924">
    <property type="entry name" value="Inhibitor of apoptosis (IAP) repeat"/>
    <property type="match status" value="1"/>
</dbReference>
<keyword evidence="19" id="KW-0539">Nucleus</keyword>
<evidence type="ECO:0000256" key="18">
    <source>
        <dbReference type="ARBA" id="ARBA00023212"/>
    </source>
</evidence>
<keyword evidence="20" id="KW-0131">Cell cycle</keyword>
<evidence type="ECO:0000256" key="16">
    <source>
        <dbReference type="ARBA" id="ARBA00022838"/>
    </source>
</evidence>
<evidence type="ECO:0000256" key="3">
    <source>
        <dbReference type="ARBA" id="ARBA00004214"/>
    </source>
</evidence>
<keyword evidence="7" id="KW-0963">Cytoplasm</keyword>
<evidence type="ECO:0000256" key="12">
    <source>
        <dbReference type="ARBA" id="ARBA00022723"/>
    </source>
</evidence>
<dbReference type="InParanoid" id="A0A6J2L4N6"/>
<evidence type="ECO:0000256" key="17">
    <source>
        <dbReference type="ARBA" id="ARBA00022843"/>
    </source>
</evidence>
<keyword evidence="9" id="KW-0132">Cell division</keyword>
<evidence type="ECO:0000256" key="15">
    <source>
        <dbReference type="ARBA" id="ARBA00022833"/>
    </source>
</evidence>
<keyword evidence="17" id="KW-0832">Ubl conjugation</keyword>
<reference evidence="25" key="1">
    <citation type="submission" date="2025-08" db="UniProtKB">
        <authorList>
            <consortium name="RefSeq"/>
        </authorList>
    </citation>
    <scope>IDENTIFICATION</scope>
    <source>
        <tissue evidence="25">Muscle</tissue>
    </source>
</reference>
<keyword evidence="18" id="KW-0206">Cytoskeleton</keyword>
<dbReference type="GO" id="GO:0005819">
    <property type="term" value="C:spindle"/>
    <property type="evidence" value="ECO:0007669"/>
    <property type="project" value="UniProtKB-SubCell"/>
</dbReference>
<evidence type="ECO:0000256" key="22">
    <source>
        <dbReference type="ARBA" id="ARBA00039922"/>
    </source>
</evidence>
<evidence type="ECO:0000256" key="23">
    <source>
        <dbReference type="ARBA" id="ARBA00042407"/>
    </source>
</evidence>
<evidence type="ECO:0000256" key="21">
    <source>
        <dbReference type="ARBA" id="ARBA00023328"/>
    </source>
</evidence>
<dbReference type="PANTHER" id="PTHR46771">
    <property type="entry name" value="DETERIN"/>
    <property type="match status" value="1"/>
</dbReference>
<evidence type="ECO:0000256" key="20">
    <source>
        <dbReference type="ARBA" id="ARBA00023306"/>
    </source>
</evidence>
<comment type="subcellular location">
    <subcellularLocation>
        <location evidence="4">Chromosome</location>
        <location evidence="4">Centromere</location>
        <location evidence="4">Kinetochore</location>
    </subcellularLocation>
    <subcellularLocation>
        <location evidence="2">Cytoplasm</location>
        <location evidence="2">Cytoskeleton</location>
        <location evidence="2">Spindle</location>
    </subcellularLocation>
    <subcellularLocation>
        <location evidence="3">Midbody</location>
    </subcellularLocation>
    <subcellularLocation>
        <location evidence="1">Nucleus</location>
    </subcellularLocation>
</comment>
<dbReference type="GO" id="GO:0005634">
    <property type="term" value="C:nucleus"/>
    <property type="evidence" value="ECO:0007669"/>
    <property type="project" value="UniProtKB-SubCell"/>
</dbReference>
<dbReference type="Pfam" id="PF00653">
    <property type="entry name" value="BIR"/>
    <property type="match status" value="1"/>
</dbReference>
<dbReference type="KEGG" id="pdic:114490782"/>
<protein>
    <recommendedName>
        <fullName evidence="22">Baculoviral IAP repeat-containing protein 5</fullName>
    </recommendedName>
    <alternativeName>
        <fullName evidence="23">Apoptosis inhibitor survivin</fullName>
    </alternativeName>
</protein>
<keyword evidence="11" id="KW-0789">Thiol protease inhibitor</keyword>
<dbReference type="GO" id="GO:0051301">
    <property type="term" value="P:cell division"/>
    <property type="evidence" value="ECO:0007669"/>
    <property type="project" value="UniProtKB-KW"/>
</dbReference>
<evidence type="ECO:0000313" key="25">
    <source>
        <dbReference type="RefSeq" id="XP_028360635.1"/>
    </source>
</evidence>
<dbReference type="Gene3D" id="1.10.1170.10">
    <property type="entry name" value="Inhibitor Of Apoptosis Protein (2mihbC-IAP-1), Chain A"/>
    <property type="match status" value="1"/>
</dbReference>
<evidence type="ECO:0000256" key="6">
    <source>
        <dbReference type="ARBA" id="ARBA00022454"/>
    </source>
</evidence>
<evidence type="ECO:0000256" key="2">
    <source>
        <dbReference type="ARBA" id="ARBA00004186"/>
    </source>
</evidence>
<dbReference type="InterPro" id="IPR001370">
    <property type="entry name" value="BIR_rpt"/>
</dbReference>
<gene>
    <name evidence="25" type="primary">LOC114490782</name>
</gene>
<comment type="similarity">
    <text evidence="5">Belongs to the IAP family.</text>
</comment>
<keyword evidence="14" id="KW-0159">Chromosome partition</keyword>
<dbReference type="GO" id="GO:0030496">
    <property type="term" value="C:midbody"/>
    <property type="evidence" value="ECO:0007669"/>
    <property type="project" value="UniProtKB-SubCell"/>
</dbReference>
<evidence type="ECO:0000256" key="4">
    <source>
        <dbReference type="ARBA" id="ARBA00004629"/>
    </source>
</evidence>
<dbReference type="GO" id="GO:0004869">
    <property type="term" value="F:cysteine-type endopeptidase inhibitor activity"/>
    <property type="evidence" value="ECO:0007669"/>
    <property type="project" value="UniProtKB-KW"/>
</dbReference>
<accession>A0A6J2L4N6</accession>
<keyword evidence="21" id="KW-0137">Centromere</keyword>
<evidence type="ECO:0000256" key="13">
    <source>
        <dbReference type="ARBA" id="ARBA00022776"/>
    </source>
</evidence>
<dbReference type="OrthoDB" id="2196114at2759"/>
<dbReference type="GeneID" id="114490782"/>
<evidence type="ECO:0000256" key="7">
    <source>
        <dbReference type="ARBA" id="ARBA00022490"/>
    </source>
</evidence>
<dbReference type="GO" id="GO:0046872">
    <property type="term" value="F:metal ion binding"/>
    <property type="evidence" value="ECO:0007669"/>
    <property type="project" value="UniProtKB-KW"/>
</dbReference>
<organism evidence="24 25">
    <name type="scientific">Phyllostomus discolor</name>
    <name type="common">pale spear-nosed bat</name>
    <dbReference type="NCBI Taxonomy" id="89673"/>
    <lineage>
        <taxon>Eukaryota</taxon>
        <taxon>Metazoa</taxon>
        <taxon>Chordata</taxon>
        <taxon>Craniata</taxon>
        <taxon>Vertebrata</taxon>
        <taxon>Euteleostomi</taxon>
        <taxon>Mammalia</taxon>
        <taxon>Eutheria</taxon>
        <taxon>Laurasiatheria</taxon>
        <taxon>Chiroptera</taxon>
        <taxon>Yangochiroptera</taxon>
        <taxon>Phyllostomidae</taxon>
        <taxon>Phyllostominae</taxon>
        <taxon>Phyllostomus</taxon>
    </lineage>
</organism>
<evidence type="ECO:0000256" key="19">
    <source>
        <dbReference type="ARBA" id="ARBA00023242"/>
    </source>
</evidence>
<keyword evidence="24" id="KW-1185">Reference proteome</keyword>